<evidence type="ECO:0000313" key="1">
    <source>
        <dbReference type="EMBL" id="ODM92876.1"/>
    </source>
</evidence>
<protein>
    <submittedName>
        <fullName evidence="1">Retinaldehyde-binding protein 1</fullName>
    </submittedName>
</protein>
<accession>A0A1D2MIP9</accession>
<dbReference type="AlphaFoldDB" id="A0A1D2MIP9"/>
<dbReference type="Gene3D" id="3.40.525.10">
    <property type="entry name" value="CRAL-TRIO lipid binding domain"/>
    <property type="match status" value="1"/>
</dbReference>
<dbReference type="OrthoDB" id="75724at2759"/>
<proteinExistence type="predicted"/>
<keyword evidence="2" id="KW-1185">Reference proteome</keyword>
<dbReference type="InterPro" id="IPR036865">
    <property type="entry name" value="CRAL-TRIO_dom_sf"/>
</dbReference>
<gene>
    <name evidence="1" type="ORF">Ocin01_13806</name>
</gene>
<sequence>NTQKGSDRVRDFLAKAFQDEAVLVMYLIGRKYRPLHAFTTLQSYAEMRFDKYPELFPTTLPPKEYLIYDNQPIFGILKGRDSKGRRIAFFQIGGWDTSKCSMMTWPYLHCQFLSESS</sequence>
<dbReference type="EMBL" id="LJIJ01001129">
    <property type="protein sequence ID" value="ODM92876.1"/>
    <property type="molecule type" value="Genomic_DNA"/>
</dbReference>
<evidence type="ECO:0000313" key="2">
    <source>
        <dbReference type="Proteomes" id="UP000094527"/>
    </source>
</evidence>
<comment type="caution">
    <text evidence="1">The sequence shown here is derived from an EMBL/GenBank/DDBJ whole genome shotgun (WGS) entry which is preliminary data.</text>
</comment>
<dbReference type="Proteomes" id="UP000094527">
    <property type="component" value="Unassembled WGS sequence"/>
</dbReference>
<organism evidence="1 2">
    <name type="scientific">Orchesella cincta</name>
    <name type="common">Springtail</name>
    <name type="synonym">Podura cincta</name>
    <dbReference type="NCBI Taxonomy" id="48709"/>
    <lineage>
        <taxon>Eukaryota</taxon>
        <taxon>Metazoa</taxon>
        <taxon>Ecdysozoa</taxon>
        <taxon>Arthropoda</taxon>
        <taxon>Hexapoda</taxon>
        <taxon>Collembola</taxon>
        <taxon>Entomobryomorpha</taxon>
        <taxon>Entomobryoidea</taxon>
        <taxon>Orchesellidae</taxon>
        <taxon>Orchesellinae</taxon>
        <taxon>Orchesella</taxon>
    </lineage>
</organism>
<name>A0A1D2MIP9_ORCCI</name>
<reference evidence="1 2" key="1">
    <citation type="journal article" date="2016" name="Genome Biol. Evol.">
        <title>Gene Family Evolution Reflects Adaptation to Soil Environmental Stressors in the Genome of the Collembolan Orchesella cincta.</title>
        <authorList>
            <person name="Faddeeva-Vakhrusheva A."/>
            <person name="Derks M.F."/>
            <person name="Anvar S.Y."/>
            <person name="Agamennone V."/>
            <person name="Suring W."/>
            <person name="Smit S."/>
            <person name="van Straalen N.M."/>
            <person name="Roelofs D."/>
        </authorList>
    </citation>
    <scope>NUCLEOTIDE SEQUENCE [LARGE SCALE GENOMIC DNA]</scope>
    <source>
        <tissue evidence="1">Mixed pool</tissue>
    </source>
</reference>
<feature type="non-terminal residue" evidence="1">
    <location>
        <position position="1"/>
    </location>
</feature>